<dbReference type="GeneID" id="68296296"/>
<proteinExistence type="predicted"/>
<sequence>MQKSPHLLAGTEIYRPLCTELQQIRLLTILPGSGDEELRCHLSTASLHPDLRPFYETMSYAWRDRDLRANLVVNNSALNIPRATKDALRCMRLANDERVVWIDAVCINQNDTAERGAQVSIMASIYMNGAKNLIFLGNDEENAAETTIATLDRTHRDVRRHFEHRTSECRRKLRACNIPLEEEFDFMPTKQDVAVLEALFGLPWFSRLWVVQETAFAFRSICYWGSIRFPLSPALLVAAALPQTRYEFDKVAGVQDCYRARGMSEFENFLWRGPRSRGRGLAHFTGELEDFSASEPRDRVFAAVQLYLKWNDMLQVPPLLVPDYSKPVADVYRDATRFILSHEGMFYASILRRVRHRSSQDLAVEKTGSTSWTIKFDRAESGMDPNTFGVRFAAGGNDNAFVHEFLNDSDPNLLIIKALLVDTVTTTTAPLAGQVANEHAQTKDILEALQGWANQATTAEVLTTGRSNGETFQFIDSSKRVQGYHSFCQYVFTLNRLPPVEWRLDSNSTREEIFAALFGGLFRDSASNRRFFLTRNRRIGCGPKLMKAGDVVFVIKAAPTACILRPVEGKDQWLYVGEAYVHGIMHGEIFDQGEINWEWVKLR</sequence>
<organism evidence="2 3">
    <name type="scientific">Cercospora kikuchii</name>
    <dbReference type="NCBI Taxonomy" id="84275"/>
    <lineage>
        <taxon>Eukaryota</taxon>
        <taxon>Fungi</taxon>
        <taxon>Dikarya</taxon>
        <taxon>Ascomycota</taxon>
        <taxon>Pezizomycotina</taxon>
        <taxon>Dothideomycetes</taxon>
        <taxon>Dothideomycetidae</taxon>
        <taxon>Mycosphaerellales</taxon>
        <taxon>Mycosphaerellaceae</taxon>
        <taxon>Cercospora</taxon>
    </lineage>
</organism>
<gene>
    <name evidence="2" type="ORF">CKM354_001072100</name>
</gene>
<dbReference type="InterPro" id="IPR052895">
    <property type="entry name" value="HetReg/Transcr_Mod"/>
</dbReference>
<feature type="domain" description="Heterokaryon incompatibility" evidence="1">
    <location>
        <begin position="55"/>
        <end position="213"/>
    </location>
</feature>
<keyword evidence="3" id="KW-1185">Reference proteome</keyword>
<evidence type="ECO:0000313" key="3">
    <source>
        <dbReference type="Proteomes" id="UP000825890"/>
    </source>
</evidence>
<dbReference type="InterPro" id="IPR010730">
    <property type="entry name" value="HET"/>
</dbReference>
<dbReference type="RefSeq" id="XP_044662122.1">
    <property type="nucleotide sequence ID" value="XM_044806187.1"/>
</dbReference>
<dbReference type="OrthoDB" id="5386682at2759"/>
<dbReference type="AlphaFoldDB" id="A0A9P3CXE1"/>
<protein>
    <recommendedName>
        <fullName evidence="1">Heterokaryon incompatibility domain-containing protein</fullName>
    </recommendedName>
</protein>
<evidence type="ECO:0000259" key="1">
    <source>
        <dbReference type="Pfam" id="PF06985"/>
    </source>
</evidence>
<dbReference type="Proteomes" id="UP000825890">
    <property type="component" value="Unassembled WGS sequence"/>
</dbReference>
<comment type="caution">
    <text evidence="2">The sequence shown here is derived from an EMBL/GenBank/DDBJ whole genome shotgun (WGS) entry which is preliminary data.</text>
</comment>
<evidence type="ECO:0000313" key="2">
    <source>
        <dbReference type="EMBL" id="GIZ47635.1"/>
    </source>
</evidence>
<dbReference type="PANTHER" id="PTHR24148">
    <property type="entry name" value="ANKYRIN REPEAT DOMAIN-CONTAINING PROTEIN 39 HOMOLOG-RELATED"/>
    <property type="match status" value="1"/>
</dbReference>
<dbReference type="PANTHER" id="PTHR24148:SF73">
    <property type="entry name" value="HET DOMAIN PROTEIN (AFU_ORTHOLOGUE AFUA_8G01020)"/>
    <property type="match status" value="1"/>
</dbReference>
<dbReference type="Pfam" id="PF06985">
    <property type="entry name" value="HET"/>
    <property type="match status" value="1"/>
</dbReference>
<dbReference type="EMBL" id="BOLY01000007">
    <property type="protein sequence ID" value="GIZ47635.1"/>
    <property type="molecule type" value="Genomic_DNA"/>
</dbReference>
<name>A0A9P3CXE1_9PEZI</name>
<dbReference type="Pfam" id="PF26639">
    <property type="entry name" value="Het-6_barrel"/>
    <property type="match status" value="1"/>
</dbReference>
<accession>A0A9P3CXE1</accession>
<reference evidence="2 3" key="1">
    <citation type="submission" date="2021-01" db="EMBL/GenBank/DDBJ databases">
        <title>Cercospora kikuchii MAFF 305040 whole genome shotgun sequence.</title>
        <authorList>
            <person name="Kashiwa T."/>
            <person name="Suzuki T."/>
        </authorList>
    </citation>
    <scope>NUCLEOTIDE SEQUENCE [LARGE SCALE GENOMIC DNA]</scope>
    <source>
        <strain evidence="2 3">MAFF 305040</strain>
    </source>
</reference>